<protein>
    <submittedName>
        <fullName evidence="8">MFS transporter</fullName>
    </submittedName>
</protein>
<keyword evidence="2" id="KW-1003">Cell membrane</keyword>
<feature type="transmembrane region" description="Helical" evidence="6">
    <location>
        <begin position="42"/>
        <end position="65"/>
    </location>
</feature>
<evidence type="ECO:0000313" key="8">
    <source>
        <dbReference type="EMBL" id="TXL63197.1"/>
    </source>
</evidence>
<feature type="transmembrane region" description="Helical" evidence="6">
    <location>
        <begin position="375"/>
        <end position="397"/>
    </location>
</feature>
<organism evidence="8 9">
    <name type="scientific">Aeromicrobium terrae</name>
    <dbReference type="NCBI Taxonomy" id="2498846"/>
    <lineage>
        <taxon>Bacteria</taxon>
        <taxon>Bacillati</taxon>
        <taxon>Actinomycetota</taxon>
        <taxon>Actinomycetes</taxon>
        <taxon>Propionibacteriales</taxon>
        <taxon>Nocardioidaceae</taxon>
        <taxon>Aeromicrobium</taxon>
    </lineage>
</organism>
<evidence type="ECO:0000256" key="4">
    <source>
        <dbReference type="ARBA" id="ARBA00022989"/>
    </source>
</evidence>
<dbReference type="Proteomes" id="UP000321571">
    <property type="component" value="Unassembled WGS sequence"/>
</dbReference>
<evidence type="ECO:0000259" key="7">
    <source>
        <dbReference type="PROSITE" id="PS50042"/>
    </source>
</evidence>
<dbReference type="GO" id="GO:0022857">
    <property type="term" value="F:transmembrane transporter activity"/>
    <property type="evidence" value="ECO:0007669"/>
    <property type="project" value="InterPro"/>
</dbReference>
<dbReference type="PROSITE" id="PS00889">
    <property type="entry name" value="CNMP_BINDING_2"/>
    <property type="match status" value="1"/>
</dbReference>
<dbReference type="CDD" id="cd06173">
    <property type="entry name" value="MFS_MefA_like"/>
    <property type="match status" value="1"/>
</dbReference>
<dbReference type="RefSeq" id="WP_147683586.1">
    <property type="nucleotide sequence ID" value="NZ_VDUX01000001.1"/>
</dbReference>
<dbReference type="OrthoDB" id="180043at2"/>
<reference evidence="8 9" key="1">
    <citation type="submission" date="2019-06" db="EMBL/GenBank/DDBJ databases">
        <title>Aeromicrobium sp. nov., isolated from a maize field.</title>
        <authorList>
            <person name="Lin S.-Y."/>
            <person name="Tsai C.-F."/>
            <person name="Young C.-C."/>
        </authorList>
    </citation>
    <scope>NUCLEOTIDE SEQUENCE [LARGE SCALE GENOMIC DNA]</scope>
    <source>
        <strain evidence="8 9">CC-CFT486</strain>
    </source>
</reference>
<evidence type="ECO:0000256" key="5">
    <source>
        <dbReference type="ARBA" id="ARBA00023136"/>
    </source>
</evidence>
<gene>
    <name evidence="8" type="ORF">FHP06_02940</name>
</gene>
<evidence type="ECO:0000256" key="1">
    <source>
        <dbReference type="ARBA" id="ARBA00004651"/>
    </source>
</evidence>
<dbReference type="InterPro" id="IPR000595">
    <property type="entry name" value="cNMP-bd_dom"/>
</dbReference>
<dbReference type="GO" id="GO:0005886">
    <property type="term" value="C:plasma membrane"/>
    <property type="evidence" value="ECO:0007669"/>
    <property type="project" value="UniProtKB-SubCell"/>
</dbReference>
<dbReference type="PANTHER" id="PTHR23513:SF6">
    <property type="entry name" value="MAJOR FACILITATOR SUPERFAMILY ASSOCIATED DOMAIN-CONTAINING PROTEIN"/>
    <property type="match status" value="1"/>
</dbReference>
<accession>A0A5C8NQ10</accession>
<dbReference type="Gene3D" id="2.60.120.10">
    <property type="entry name" value="Jelly Rolls"/>
    <property type="match status" value="1"/>
</dbReference>
<dbReference type="InterPro" id="IPR018488">
    <property type="entry name" value="cNMP-bd_CS"/>
</dbReference>
<keyword evidence="5 6" id="KW-0472">Membrane</keyword>
<dbReference type="InterPro" id="IPR011701">
    <property type="entry name" value="MFS"/>
</dbReference>
<keyword evidence="9" id="KW-1185">Reference proteome</keyword>
<dbReference type="InterPro" id="IPR036259">
    <property type="entry name" value="MFS_trans_sf"/>
</dbReference>
<name>A0A5C8NQ10_9ACTN</name>
<dbReference type="AlphaFoldDB" id="A0A5C8NQ10"/>
<proteinExistence type="predicted"/>
<dbReference type="Pfam" id="PF07690">
    <property type="entry name" value="MFS_1"/>
    <property type="match status" value="1"/>
</dbReference>
<dbReference type="InterPro" id="IPR014710">
    <property type="entry name" value="RmlC-like_jellyroll"/>
</dbReference>
<dbReference type="PRINTS" id="PR00103">
    <property type="entry name" value="CAMPKINASE"/>
</dbReference>
<dbReference type="SUPFAM" id="SSF51206">
    <property type="entry name" value="cAMP-binding domain-like"/>
    <property type="match status" value="1"/>
</dbReference>
<feature type="transmembrane region" description="Helical" evidence="6">
    <location>
        <begin position="293"/>
        <end position="310"/>
    </location>
</feature>
<keyword evidence="3 6" id="KW-0812">Transmembrane</keyword>
<keyword evidence="4 6" id="KW-1133">Transmembrane helix</keyword>
<feature type="domain" description="Cyclic nucleotide-binding" evidence="7">
    <location>
        <begin position="450"/>
        <end position="565"/>
    </location>
</feature>
<dbReference type="Pfam" id="PF00027">
    <property type="entry name" value="cNMP_binding"/>
    <property type="match status" value="1"/>
</dbReference>
<feature type="transmembrane region" description="Helical" evidence="6">
    <location>
        <begin position="322"/>
        <end position="340"/>
    </location>
</feature>
<dbReference type="EMBL" id="VDUX01000001">
    <property type="protein sequence ID" value="TXL63197.1"/>
    <property type="molecule type" value="Genomic_DNA"/>
</dbReference>
<feature type="transmembrane region" description="Helical" evidence="6">
    <location>
        <begin position="71"/>
        <end position="91"/>
    </location>
</feature>
<evidence type="ECO:0000313" key="9">
    <source>
        <dbReference type="Proteomes" id="UP000321571"/>
    </source>
</evidence>
<comment type="subcellular location">
    <subcellularLocation>
        <location evidence="1">Cell membrane</location>
        <topology evidence="1">Multi-pass membrane protein</topology>
    </subcellularLocation>
</comment>
<evidence type="ECO:0000256" key="2">
    <source>
        <dbReference type="ARBA" id="ARBA00022475"/>
    </source>
</evidence>
<feature type="transmembrane region" description="Helical" evidence="6">
    <location>
        <begin position="255"/>
        <end position="281"/>
    </location>
</feature>
<dbReference type="Gene3D" id="1.20.1250.20">
    <property type="entry name" value="MFS general substrate transporter like domains"/>
    <property type="match status" value="1"/>
</dbReference>
<dbReference type="SMART" id="SM00100">
    <property type="entry name" value="cNMP"/>
    <property type="match status" value="1"/>
</dbReference>
<dbReference type="PROSITE" id="PS50042">
    <property type="entry name" value="CNMP_BINDING_3"/>
    <property type="match status" value="1"/>
</dbReference>
<evidence type="ECO:0000256" key="3">
    <source>
        <dbReference type="ARBA" id="ARBA00022692"/>
    </source>
</evidence>
<feature type="transmembrane region" description="Helical" evidence="6">
    <location>
        <begin position="409"/>
        <end position="427"/>
    </location>
</feature>
<dbReference type="CDD" id="cd00038">
    <property type="entry name" value="CAP_ED"/>
    <property type="match status" value="1"/>
</dbReference>
<sequence length="568" mass="58974">MAGVTDDVPAEETSAAAGEAAGGLRTSLGHVLRNRNIRRIQLAFVGSAIGDGAYAIAVAIFAYQAGGATAVGIWMAIRYTLMAVTAPFGALLADRWPRKRVMILADLIRAVLVTGSAILLYADAPAAPVYVLATLTSLLASPFLVAQRAILPSLAERPEELTAANGTASTIDSLAFFAGPALGGLLLEFTTVQGVFLVEVATFLWSMALVAGVRVPAAPEADAPEASPEEPEADEPSFLSETAAGFRTIGSDSGLLLVTIAVCVQTIVAGALMVILVAMAAEVLDSGESGVGYLNSVFGIGCILGGFYAISRASKERLAGDLAVGVLLWSLPLLLVSAWSVPAACYIAIALVGIGNPMVDVNLDTIMQRLAPDEVLGRVFGALESAAIAAMALGAVVMPGLLEWLGLEWALMVISVPVAVVTLLMLPKLLALDVRLRAPAALELIRGVDIFAPLSPAAQDSLARGAVEQQFSAGAVLMREGDAGDDFFVIESGLVEVTQEGRVLRREGPGEYFGEIALLRDVPRTATITAVDDTVVRTITRDDFLAAVSGHGEARSAAESTVSRRLAV</sequence>
<dbReference type="InterPro" id="IPR018490">
    <property type="entry name" value="cNMP-bd_dom_sf"/>
</dbReference>
<dbReference type="PANTHER" id="PTHR23513">
    <property type="entry name" value="INTEGRAL MEMBRANE EFFLUX PROTEIN-RELATED"/>
    <property type="match status" value="1"/>
</dbReference>
<comment type="caution">
    <text evidence="8">The sequence shown here is derived from an EMBL/GenBank/DDBJ whole genome shotgun (WGS) entry which is preliminary data.</text>
</comment>
<dbReference type="SUPFAM" id="SSF103473">
    <property type="entry name" value="MFS general substrate transporter"/>
    <property type="match status" value="1"/>
</dbReference>
<evidence type="ECO:0000256" key="6">
    <source>
        <dbReference type="SAM" id="Phobius"/>
    </source>
</evidence>